<dbReference type="Proteomes" id="UP000218366">
    <property type="component" value="Unassembled WGS sequence"/>
</dbReference>
<comment type="cofactor">
    <cofactor evidence="1 8">
        <name>Mg(2+)</name>
        <dbReference type="ChEBI" id="CHEBI:18420"/>
    </cofactor>
</comment>
<dbReference type="GO" id="GO:0000287">
    <property type="term" value="F:magnesium ion binding"/>
    <property type="evidence" value="ECO:0007669"/>
    <property type="project" value="UniProtKB-UniRule"/>
</dbReference>
<reference evidence="10 11" key="1">
    <citation type="submission" date="2017-09" db="EMBL/GenBank/DDBJ databases">
        <title>Sphingomonas spermidinifaciens 9NM-10, whole genome shotgun sequence.</title>
        <authorList>
            <person name="Feng G."/>
            <person name="Zhu H."/>
        </authorList>
    </citation>
    <scope>NUCLEOTIDE SEQUENCE [LARGE SCALE GENOMIC DNA]</scope>
    <source>
        <strain evidence="10 11">9NM-10</strain>
    </source>
</reference>
<dbReference type="InterPro" id="IPR029060">
    <property type="entry name" value="PIN-like_dom_sf"/>
</dbReference>
<dbReference type="PANTHER" id="PTHR33653:SF1">
    <property type="entry name" value="RIBONUCLEASE VAPC2"/>
    <property type="match status" value="1"/>
</dbReference>
<sequence>MFLLDTPILLELRTARDPGADPRLVAWASGVARERLFMSAVSLVEVEGAAMRAARGDKGAAAVWRDWIDARLLPAFEGHVLAVDAAVARRRGTLALADTRDALLAATAIEHGLTLVTRDRAAYRGARLRLLDPADQATDIGAPAETEDWRSAGRGGPAWLRNLFIRG</sequence>
<evidence type="ECO:0000256" key="6">
    <source>
        <dbReference type="ARBA" id="ARBA00022842"/>
    </source>
</evidence>
<name>A0A2A4B3W3_9SPHN</name>
<dbReference type="PANTHER" id="PTHR33653">
    <property type="entry name" value="RIBONUCLEASE VAPC2"/>
    <property type="match status" value="1"/>
</dbReference>
<evidence type="ECO:0000256" key="7">
    <source>
        <dbReference type="ARBA" id="ARBA00038093"/>
    </source>
</evidence>
<dbReference type="SUPFAM" id="SSF88723">
    <property type="entry name" value="PIN domain-like"/>
    <property type="match status" value="1"/>
</dbReference>
<evidence type="ECO:0000256" key="4">
    <source>
        <dbReference type="ARBA" id="ARBA00022723"/>
    </source>
</evidence>
<keyword evidence="4 8" id="KW-0479">Metal-binding</keyword>
<organism evidence="10 11">
    <name type="scientific">Sphingomonas spermidinifaciens</name>
    <dbReference type="NCBI Taxonomy" id="1141889"/>
    <lineage>
        <taxon>Bacteria</taxon>
        <taxon>Pseudomonadati</taxon>
        <taxon>Pseudomonadota</taxon>
        <taxon>Alphaproteobacteria</taxon>
        <taxon>Sphingomonadales</taxon>
        <taxon>Sphingomonadaceae</taxon>
        <taxon>Sphingomonas</taxon>
    </lineage>
</organism>
<keyword evidence="6 8" id="KW-0460">Magnesium</keyword>
<evidence type="ECO:0000313" key="10">
    <source>
        <dbReference type="EMBL" id="PCD02737.1"/>
    </source>
</evidence>
<dbReference type="InterPro" id="IPR002716">
    <property type="entry name" value="PIN_dom"/>
</dbReference>
<dbReference type="HAMAP" id="MF_00265">
    <property type="entry name" value="VapC_Nob1"/>
    <property type="match status" value="1"/>
</dbReference>
<accession>A0A2A4B3W3</accession>
<feature type="binding site" evidence="8">
    <location>
        <position position="101"/>
    </location>
    <ligand>
        <name>Mg(2+)</name>
        <dbReference type="ChEBI" id="CHEBI:18420"/>
    </ligand>
</feature>
<dbReference type="Gene3D" id="3.40.50.1010">
    <property type="entry name" value="5'-nuclease"/>
    <property type="match status" value="1"/>
</dbReference>
<protein>
    <recommendedName>
        <fullName evidence="8">Ribonuclease VapC</fullName>
        <shortName evidence="8">RNase VapC</shortName>
        <ecNumber evidence="8">3.1.-.-</ecNumber>
    </recommendedName>
    <alternativeName>
        <fullName evidence="8">Toxin VapC</fullName>
    </alternativeName>
</protein>
<comment type="caution">
    <text evidence="10">The sequence shown here is derived from an EMBL/GenBank/DDBJ whole genome shotgun (WGS) entry which is preliminary data.</text>
</comment>
<evidence type="ECO:0000313" key="11">
    <source>
        <dbReference type="Proteomes" id="UP000218366"/>
    </source>
</evidence>
<dbReference type="InterPro" id="IPR050556">
    <property type="entry name" value="Type_II_TA_system_RNase"/>
</dbReference>
<feature type="domain" description="PIN" evidence="9">
    <location>
        <begin position="3"/>
        <end position="126"/>
    </location>
</feature>
<keyword evidence="5 8" id="KW-0378">Hydrolase</keyword>
<comment type="similarity">
    <text evidence="7 8">Belongs to the PINc/VapC protein family.</text>
</comment>
<proteinExistence type="inferred from homology"/>
<dbReference type="InterPro" id="IPR022907">
    <property type="entry name" value="VapC_family"/>
</dbReference>
<evidence type="ECO:0000259" key="9">
    <source>
        <dbReference type="Pfam" id="PF01850"/>
    </source>
</evidence>
<evidence type="ECO:0000256" key="1">
    <source>
        <dbReference type="ARBA" id="ARBA00001946"/>
    </source>
</evidence>
<evidence type="ECO:0000256" key="2">
    <source>
        <dbReference type="ARBA" id="ARBA00022649"/>
    </source>
</evidence>
<dbReference type="AlphaFoldDB" id="A0A2A4B3W3"/>
<dbReference type="GO" id="GO:0090729">
    <property type="term" value="F:toxin activity"/>
    <property type="evidence" value="ECO:0007669"/>
    <property type="project" value="UniProtKB-KW"/>
</dbReference>
<feature type="binding site" evidence="8">
    <location>
        <position position="5"/>
    </location>
    <ligand>
        <name>Mg(2+)</name>
        <dbReference type="ChEBI" id="CHEBI:18420"/>
    </ligand>
</feature>
<evidence type="ECO:0000256" key="8">
    <source>
        <dbReference type="HAMAP-Rule" id="MF_00265"/>
    </source>
</evidence>
<evidence type="ECO:0000256" key="3">
    <source>
        <dbReference type="ARBA" id="ARBA00022722"/>
    </source>
</evidence>
<dbReference type="GO" id="GO:0004540">
    <property type="term" value="F:RNA nuclease activity"/>
    <property type="evidence" value="ECO:0007669"/>
    <property type="project" value="InterPro"/>
</dbReference>
<gene>
    <name evidence="8" type="primary">vapC</name>
    <name evidence="10" type="ORF">COC42_15280</name>
</gene>
<comment type="function">
    <text evidence="8">Toxic component of a toxin-antitoxin (TA) system. An RNase.</text>
</comment>
<keyword evidence="11" id="KW-1185">Reference proteome</keyword>
<dbReference type="RefSeq" id="WP_096344113.1">
    <property type="nucleotide sequence ID" value="NZ_NWMW01000002.1"/>
</dbReference>
<keyword evidence="8" id="KW-0800">Toxin</keyword>
<dbReference type="Pfam" id="PF01850">
    <property type="entry name" value="PIN"/>
    <property type="match status" value="1"/>
</dbReference>
<dbReference type="EC" id="3.1.-.-" evidence="8"/>
<keyword evidence="3 8" id="KW-0540">Nuclease</keyword>
<dbReference type="EMBL" id="NWMW01000002">
    <property type="protein sequence ID" value="PCD02737.1"/>
    <property type="molecule type" value="Genomic_DNA"/>
</dbReference>
<keyword evidence="2 8" id="KW-1277">Toxin-antitoxin system</keyword>
<dbReference type="GO" id="GO:0016787">
    <property type="term" value="F:hydrolase activity"/>
    <property type="evidence" value="ECO:0007669"/>
    <property type="project" value="UniProtKB-KW"/>
</dbReference>
<dbReference type="OrthoDB" id="7188375at2"/>
<evidence type="ECO:0000256" key="5">
    <source>
        <dbReference type="ARBA" id="ARBA00022801"/>
    </source>
</evidence>